<name>A0ABW5FVS4_9PSEU</name>
<protein>
    <submittedName>
        <fullName evidence="1">Uncharacterized protein</fullName>
    </submittedName>
</protein>
<keyword evidence="2" id="KW-1185">Reference proteome</keyword>
<gene>
    <name evidence="1" type="ORF">ACFSXZ_18585</name>
</gene>
<sequence length="209" mass="22148">MAAAIGALAVNGAVASASIADSGSAVNLAAAASAARPAAQDPDTEITKECVQASPDLPDPPSWRPGVRFDLDAQNGFLVIRNDQYARVCVVKDGKGTFTYSVNERHVYGNLTAERPFDYLSSYNFDYPATESVHFGIVTNDVTAVSLVGPDKSVTPAVVRDGTFYAKSNFPESPYVSTTNYVRTTLKDGRVIEGPFRSYAAPPTGGEIS</sequence>
<proteinExistence type="predicted"/>
<dbReference type="EMBL" id="JBHUKR010000007">
    <property type="protein sequence ID" value="MFD2418334.1"/>
    <property type="molecule type" value="Genomic_DNA"/>
</dbReference>
<dbReference type="Proteomes" id="UP001597417">
    <property type="component" value="Unassembled WGS sequence"/>
</dbReference>
<evidence type="ECO:0000313" key="2">
    <source>
        <dbReference type="Proteomes" id="UP001597417"/>
    </source>
</evidence>
<accession>A0ABW5FVS4</accession>
<comment type="caution">
    <text evidence="1">The sequence shown here is derived from an EMBL/GenBank/DDBJ whole genome shotgun (WGS) entry which is preliminary data.</text>
</comment>
<evidence type="ECO:0000313" key="1">
    <source>
        <dbReference type="EMBL" id="MFD2418334.1"/>
    </source>
</evidence>
<reference evidence="2" key="1">
    <citation type="journal article" date="2019" name="Int. J. Syst. Evol. Microbiol.">
        <title>The Global Catalogue of Microorganisms (GCM) 10K type strain sequencing project: providing services to taxonomists for standard genome sequencing and annotation.</title>
        <authorList>
            <consortium name="The Broad Institute Genomics Platform"/>
            <consortium name="The Broad Institute Genome Sequencing Center for Infectious Disease"/>
            <person name="Wu L."/>
            <person name="Ma J."/>
        </authorList>
    </citation>
    <scope>NUCLEOTIDE SEQUENCE [LARGE SCALE GENOMIC DNA]</scope>
    <source>
        <strain evidence="2">CGMCC 4.7645</strain>
    </source>
</reference>
<dbReference type="RefSeq" id="WP_378266280.1">
    <property type="nucleotide sequence ID" value="NZ_JBHUKR010000007.1"/>
</dbReference>
<organism evidence="1 2">
    <name type="scientific">Amycolatopsis pigmentata</name>
    <dbReference type="NCBI Taxonomy" id="450801"/>
    <lineage>
        <taxon>Bacteria</taxon>
        <taxon>Bacillati</taxon>
        <taxon>Actinomycetota</taxon>
        <taxon>Actinomycetes</taxon>
        <taxon>Pseudonocardiales</taxon>
        <taxon>Pseudonocardiaceae</taxon>
        <taxon>Amycolatopsis</taxon>
    </lineage>
</organism>